<reference evidence="14" key="1">
    <citation type="journal article" date="2023" name="Mol. Biol. Evol.">
        <title>Third-Generation Sequencing Reveals the Adaptive Role of the Epigenome in Three Deep-Sea Polychaetes.</title>
        <authorList>
            <person name="Perez M."/>
            <person name="Aroh O."/>
            <person name="Sun Y."/>
            <person name="Lan Y."/>
            <person name="Juniper S.K."/>
            <person name="Young C.R."/>
            <person name="Angers B."/>
            <person name="Qian P.Y."/>
        </authorList>
    </citation>
    <scope>NUCLEOTIDE SEQUENCE</scope>
    <source>
        <strain evidence="14">R07B-5</strain>
    </source>
</reference>
<dbReference type="InterPro" id="IPR025313">
    <property type="entry name" value="SPB4-like_CTE"/>
</dbReference>
<dbReference type="Proteomes" id="UP001209878">
    <property type="component" value="Unassembled WGS sequence"/>
</dbReference>
<feature type="domain" description="Helicase C-terminal" evidence="12">
    <location>
        <begin position="162"/>
        <end position="324"/>
    </location>
</feature>
<evidence type="ECO:0000313" key="15">
    <source>
        <dbReference type="Proteomes" id="UP001209878"/>
    </source>
</evidence>
<dbReference type="AlphaFoldDB" id="A0AAD9UIM8"/>
<feature type="compositionally biased region" description="Basic and acidic residues" evidence="10">
    <location>
        <begin position="398"/>
        <end position="408"/>
    </location>
</feature>
<feature type="short sequence motif" description="Q motif" evidence="6">
    <location>
        <begin position="51"/>
        <end position="79"/>
    </location>
</feature>
<evidence type="ECO:0000256" key="2">
    <source>
        <dbReference type="ARBA" id="ARBA00022801"/>
    </source>
</evidence>
<dbReference type="GO" id="GO:0003724">
    <property type="term" value="F:RNA helicase activity"/>
    <property type="evidence" value="ECO:0007669"/>
    <property type="project" value="UniProtKB-EC"/>
</dbReference>
<dbReference type="Gene3D" id="3.40.50.300">
    <property type="entry name" value="P-loop containing nucleotide triphosphate hydrolases"/>
    <property type="match status" value="3"/>
</dbReference>
<comment type="function">
    <text evidence="8">RNA helicase.</text>
</comment>
<dbReference type="InterPro" id="IPR027417">
    <property type="entry name" value="P-loop_NTPase"/>
</dbReference>
<feature type="region of interest" description="Disordered" evidence="10">
    <location>
        <begin position="524"/>
        <end position="544"/>
    </location>
</feature>
<feature type="coiled-coil region" evidence="9">
    <location>
        <begin position="21"/>
        <end position="48"/>
    </location>
</feature>
<evidence type="ECO:0000313" key="14">
    <source>
        <dbReference type="EMBL" id="KAK2190735.1"/>
    </source>
</evidence>
<sequence length="683" mass="77541">MDRKRQRSNPNRKNVDKKTVWKKKDSKIEAVDQEIEQLKAKYNEIDVASVQTFSSFPLSQKTQQGLKAAHFEKPTEIQRQSIGLALRELDILGAAKTGSGKTLAFLIPILERLYNLKWSHLDGLGALIISPTRELAYQIFEMLKTVGKFHDFSAGLVIGGKPLREEAERINRTNVVILLDEADRILDMGFAQTMNAIVENLPTERQTLLFSATQTNAGTTRRHDTTQAHRLLPTSSVVNRMPSSSPPDLAARGLDFPAVDWVVQLDCPEDANTYIHRVGRTARCEKNGEALLVLLASEEDAMVEQLKTKKIPIEKIRVNPKKKWSIQPKLQSMCAADVQLKEFAQRAVVSYVKAVFLMKNKQVFDVTKLDVDKYANSMGLAVTPRLRFLQKYQKQQSLKRDTARDAPNRDTNPPHTSLLPAGSEEEETGSEDEEDLPQPPCRQQEAFGFDVEDDLDDILKVKAKTTVSSSDEDMEEDHKNVAVMFPQVKPSAKSKKLLTKFALAKKLAKKNIQVNTKVVFDDEGKEVADVHKKPQATSSEDTYEAGIDIEQVKKNMAEEDKFDKQLYRDKIKLKHKPLAVLDVDDADRCNIDDLPDPDKYYGPAASDDDNGSSDDDESSDHADRQKKTCQTVKAMRRVILRKRRMTARETVMTMTDRLRKEENGQQMKDWVWIRFLEMTRTWP</sequence>
<dbReference type="EC" id="3.6.4.13" evidence="8"/>
<comment type="similarity">
    <text evidence="7">Belongs to the DEAD box helicase family.</text>
</comment>
<proteinExistence type="inferred from homology"/>
<dbReference type="PROSITE" id="PS00039">
    <property type="entry name" value="DEAD_ATP_HELICASE"/>
    <property type="match status" value="1"/>
</dbReference>
<evidence type="ECO:0000256" key="7">
    <source>
        <dbReference type="RuleBase" id="RU000492"/>
    </source>
</evidence>
<evidence type="ECO:0000256" key="9">
    <source>
        <dbReference type="SAM" id="Coils"/>
    </source>
</evidence>
<keyword evidence="3 7" id="KW-0347">Helicase</keyword>
<protein>
    <recommendedName>
        <fullName evidence="8">ATP-dependent RNA helicase</fullName>
        <ecNumber evidence="8">3.6.4.13</ecNumber>
    </recommendedName>
</protein>
<feature type="region of interest" description="Disordered" evidence="10">
    <location>
        <begin position="397"/>
        <end position="441"/>
    </location>
</feature>
<dbReference type="SMART" id="SM01178">
    <property type="entry name" value="DUF4217"/>
    <property type="match status" value="1"/>
</dbReference>
<accession>A0AAD9UIM8</accession>
<dbReference type="SUPFAM" id="SSF52540">
    <property type="entry name" value="P-loop containing nucleoside triphosphate hydrolases"/>
    <property type="match status" value="2"/>
</dbReference>
<evidence type="ECO:0000256" key="8">
    <source>
        <dbReference type="RuleBase" id="RU365068"/>
    </source>
</evidence>
<feature type="region of interest" description="Disordered" evidence="10">
    <location>
        <begin position="1"/>
        <end position="20"/>
    </location>
</feature>
<dbReference type="InterPro" id="IPR014001">
    <property type="entry name" value="Helicase_ATP-bd"/>
</dbReference>
<dbReference type="PROSITE" id="PS51195">
    <property type="entry name" value="Q_MOTIF"/>
    <property type="match status" value="1"/>
</dbReference>
<keyword evidence="5 8" id="KW-0694">RNA-binding</keyword>
<feature type="domain" description="DEAD-box RNA helicase Q" evidence="13">
    <location>
        <begin position="51"/>
        <end position="79"/>
    </location>
</feature>
<gene>
    <name evidence="14" type="ORF">NP493_71g02032</name>
</gene>
<dbReference type="InterPro" id="IPR001650">
    <property type="entry name" value="Helicase_C-like"/>
</dbReference>
<dbReference type="Pfam" id="PF00270">
    <property type="entry name" value="DEAD"/>
    <property type="match status" value="1"/>
</dbReference>
<dbReference type="EMBL" id="JAODUO010000070">
    <property type="protein sequence ID" value="KAK2190735.1"/>
    <property type="molecule type" value="Genomic_DNA"/>
</dbReference>
<evidence type="ECO:0000259" key="11">
    <source>
        <dbReference type="PROSITE" id="PS51192"/>
    </source>
</evidence>
<comment type="domain">
    <text evidence="8">The Q motif is unique to and characteristic of the DEAD box family of RNA helicases and controls ATP binding and hydrolysis.</text>
</comment>
<name>A0AAD9UIM8_RIDPI</name>
<keyword evidence="15" id="KW-1185">Reference proteome</keyword>
<evidence type="ECO:0000256" key="5">
    <source>
        <dbReference type="ARBA" id="ARBA00022884"/>
    </source>
</evidence>
<dbReference type="GO" id="GO:0016787">
    <property type="term" value="F:hydrolase activity"/>
    <property type="evidence" value="ECO:0007669"/>
    <property type="project" value="UniProtKB-KW"/>
</dbReference>
<evidence type="ECO:0000256" key="10">
    <source>
        <dbReference type="SAM" id="MobiDB-lite"/>
    </source>
</evidence>
<comment type="caution">
    <text evidence="14">The sequence shown here is derived from an EMBL/GenBank/DDBJ whole genome shotgun (WGS) entry which is preliminary data.</text>
</comment>
<comment type="catalytic activity">
    <reaction evidence="8">
        <text>ATP + H2O = ADP + phosphate + H(+)</text>
        <dbReference type="Rhea" id="RHEA:13065"/>
        <dbReference type="ChEBI" id="CHEBI:15377"/>
        <dbReference type="ChEBI" id="CHEBI:15378"/>
        <dbReference type="ChEBI" id="CHEBI:30616"/>
        <dbReference type="ChEBI" id="CHEBI:43474"/>
        <dbReference type="ChEBI" id="CHEBI:456216"/>
        <dbReference type="EC" id="3.6.4.13"/>
    </reaction>
</comment>
<evidence type="ECO:0000259" key="13">
    <source>
        <dbReference type="PROSITE" id="PS51195"/>
    </source>
</evidence>
<keyword evidence="9" id="KW-0175">Coiled coil</keyword>
<keyword evidence="2 7" id="KW-0378">Hydrolase</keyword>
<feature type="compositionally biased region" description="Acidic residues" evidence="10">
    <location>
        <begin position="423"/>
        <end position="436"/>
    </location>
</feature>
<dbReference type="SMART" id="SM00490">
    <property type="entry name" value="HELICc"/>
    <property type="match status" value="1"/>
</dbReference>
<feature type="domain" description="Helicase ATP-binding" evidence="11">
    <location>
        <begin position="82"/>
        <end position="217"/>
    </location>
</feature>
<feature type="compositionally biased region" description="Acidic residues" evidence="10">
    <location>
        <begin position="606"/>
        <end position="618"/>
    </location>
</feature>
<evidence type="ECO:0000256" key="1">
    <source>
        <dbReference type="ARBA" id="ARBA00022741"/>
    </source>
</evidence>
<evidence type="ECO:0000256" key="4">
    <source>
        <dbReference type="ARBA" id="ARBA00022840"/>
    </source>
</evidence>
<feature type="region of interest" description="Disordered" evidence="10">
    <location>
        <begin position="592"/>
        <end position="628"/>
    </location>
</feature>
<dbReference type="GO" id="GO:0003723">
    <property type="term" value="F:RNA binding"/>
    <property type="evidence" value="ECO:0007669"/>
    <property type="project" value="UniProtKB-UniRule"/>
</dbReference>
<dbReference type="InterPro" id="IPR000629">
    <property type="entry name" value="RNA-helicase_DEAD-box_CS"/>
</dbReference>
<dbReference type="Pfam" id="PF00271">
    <property type="entry name" value="Helicase_C"/>
    <property type="match status" value="1"/>
</dbReference>
<dbReference type="GO" id="GO:0005524">
    <property type="term" value="F:ATP binding"/>
    <property type="evidence" value="ECO:0007669"/>
    <property type="project" value="UniProtKB-UniRule"/>
</dbReference>
<dbReference type="PANTHER" id="PTHR24031">
    <property type="entry name" value="RNA HELICASE"/>
    <property type="match status" value="1"/>
</dbReference>
<dbReference type="PROSITE" id="PS51192">
    <property type="entry name" value="HELICASE_ATP_BIND_1"/>
    <property type="match status" value="1"/>
</dbReference>
<evidence type="ECO:0000259" key="12">
    <source>
        <dbReference type="PROSITE" id="PS51194"/>
    </source>
</evidence>
<evidence type="ECO:0000256" key="6">
    <source>
        <dbReference type="PROSITE-ProRule" id="PRU00552"/>
    </source>
</evidence>
<dbReference type="SMART" id="SM00487">
    <property type="entry name" value="DEXDc"/>
    <property type="match status" value="1"/>
</dbReference>
<dbReference type="InterPro" id="IPR011545">
    <property type="entry name" value="DEAD/DEAH_box_helicase_dom"/>
</dbReference>
<keyword evidence="1 7" id="KW-0547">Nucleotide-binding</keyword>
<organism evidence="14 15">
    <name type="scientific">Ridgeia piscesae</name>
    <name type="common">Tubeworm</name>
    <dbReference type="NCBI Taxonomy" id="27915"/>
    <lineage>
        <taxon>Eukaryota</taxon>
        <taxon>Metazoa</taxon>
        <taxon>Spiralia</taxon>
        <taxon>Lophotrochozoa</taxon>
        <taxon>Annelida</taxon>
        <taxon>Polychaeta</taxon>
        <taxon>Sedentaria</taxon>
        <taxon>Canalipalpata</taxon>
        <taxon>Sabellida</taxon>
        <taxon>Siboglinidae</taxon>
        <taxon>Ridgeia</taxon>
    </lineage>
</organism>
<dbReference type="Pfam" id="PF13959">
    <property type="entry name" value="CTE_SPB4"/>
    <property type="match status" value="1"/>
</dbReference>
<dbReference type="PROSITE" id="PS51194">
    <property type="entry name" value="HELICASE_CTER"/>
    <property type="match status" value="1"/>
</dbReference>
<dbReference type="InterPro" id="IPR014014">
    <property type="entry name" value="RNA_helicase_DEAD_Q_motif"/>
</dbReference>
<keyword evidence="4 7" id="KW-0067">ATP-binding</keyword>
<evidence type="ECO:0000256" key="3">
    <source>
        <dbReference type="ARBA" id="ARBA00022806"/>
    </source>
</evidence>